<dbReference type="GO" id="GO:0003824">
    <property type="term" value="F:catalytic activity"/>
    <property type="evidence" value="ECO:0007669"/>
    <property type="project" value="InterPro"/>
</dbReference>
<evidence type="ECO:0000256" key="1">
    <source>
        <dbReference type="ARBA" id="ARBA00003871"/>
    </source>
</evidence>
<name>A0A1L3FNM3_BRAJP</name>
<dbReference type="PROSITE" id="PS00571">
    <property type="entry name" value="AMIDASES"/>
    <property type="match status" value="1"/>
</dbReference>
<accession>A0A1L3FNM3</accession>
<dbReference type="PANTHER" id="PTHR11895">
    <property type="entry name" value="TRANSAMIDASE"/>
    <property type="match status" value="1"/>
</dbReference>
<reference evidence="5 6" key="1">
    <citation type="submission" date="2016-11" db="EMBL/GenBank/DDBJ databases">
        <title>Complete Genome Sequence of Bradyrhizobium sp. strain J5, an isolated from soybean nodule in Hokkaido.</title>
        <authorList>
            <person name="Kanehara K."/>
        </authorList>
    </citation>
    <scope>NUCLEOTIDE SEQUENCE [LARGE SCALE GENOMIC DNA]</scope>
    <source>
        <strain evidence="5 6">J5</strain>
    </source>
</reference>
<dbReference type="InterPro" id="IPR023631">
    <property type="entry name" value="Amidase_dom"/>
</dbReference>
<comment type="function">
    <text evidence="1">Hydrolyzes indole-3-acetamide (IAM) into indole-3-acetic acid (IAA).</text>
</comment>
<comment type="similarity">
    <text evidence="2">Belongs to the amidase family.</text>
</comment>
<feature type="domain" description="Amidase" evidence="4">
    <location>
        <begin position="30"/>
        <end position="441"/>
    </location>
</feature>
<evidence type="ECO:0000259" key="4">
    <source>
        <dbReference type="Pfam" id="PF01425"/>
    </source>
</evidence>
<organism evidence="5 6">
    <name type="scientific">Bradyrhizobium japonicum</name>
    <dbReference type="NCBI Taxonomy" id="375"/>
    <lineage>
        <taxon>Bacteria</taxon>
        <taxon>Pseudomonadati</taxon>
        <taxon>Pseudomonadota</taxon>
        <taxon>Alphaproteobacteria</taxon>
        <taxon>Hyphomicrobiales</taxon>
        <taxon>Nitrobacteraceae</taxon>
        <taxon>Bradyrhizobium</taxon>
    </lineage>
</organism>
<dbReference type="SUPFAM" id="SSF75304">
    <property type="entry name" value="Amidase signature (AS) enzymes"/>
    <property type="match status" value="1"/>
</dbReference>
<dbReference type="PANTHER" id="PTHR11895:SF7">
    <property type="entry name" value="GLUTAMYL-TRNA(GLN) AMIDOTRANSFERASE SUBUNIT A, MITOCHONDRIAL"/>
    <property type="match status" value="1"/>
</dbReference>
<evidence type="ECO:0000313" key="6">
    <source>
        <dbReference type="Proteomes" id="UP000181962"/>
    </source>
</evidence>
<dbReference type="Proteomes" id="UP000181962">
    <property type="component" value="Chromosome"/>
</dbReference>
<sequence>MTPIACNDFASCGITALSRGLARGEFSPTELVDFYLGRIATLDKRIGSFTTVYEDEAQQAAASATAAWISGRRLGPFHGIPFAVKDIIDMAGRFTTFGSRSSAGRIARATAPYVQVMLDAGMIPIGKTHTVEFAFGAWGINERMGTPKNPLRMEVPSTPGGSSSGSGAAVGAGFVPWAIGTDTGGSIRIPSALCGLAGFRPSISRYPTIGVMPLSQSLDTIGPLARTVEDVQFLDDLVMGRHDTDVAPSTGGLASLRHVRIGTVRTEWLGPMETEVADAFARSLRRLELLGASLVDISMPFGREEFAELTSTLIACEGLRFAGSFVSDMQSPMNDDVRARFLIGRRLNAEGHAALLVRRAEMVAAFAEAMNGCVALLTPTTPCVAQPLLTLADNPYNPAVFTRFAAWLRCCAVAMPNGKGCYGLPTSLQIVGPEGSDRTVLQIARYIESPS</sequence>
<dbReference type="InterPro" id="IPR000120">
    <property type="entry name" value="Amidase"/>
</dbReference>
<gene>
    <name evidence="5" type="ORF">BKD09_41855</name>
</gene>
<dbReference type="InterPro" id="IPR036928">
    <property type="entry name" value="AS_sf"/>
</dbReference>
<dbReference type="Pfam" id="PF01425">
    <property type="entry name" value="Amidase"/>
    <property type="match status" value="1"/>
</dbReference>
<dbReference type="RefSeq" id="WP_223153722.1">
    <property type="nucleotide sequence ID" value="NZ_CP017637.1"/>
</dbReference>
<dbReference type="AlphaFoldDB" id="A0A1L3FNM3"/>
<dbReference type="InterPro" id="IPR020556">
    <property type="entry name" value="Amidase_CS"/>
</dbReference>
<proteinExistence type="inferred from homology"/>
<protein>
    <recommendedName>
        <fullName evidence="3">Indoleacetamide hydrolase</fullName>
    </recommendedName>
</protein>
<evidence type="ECO:0000313" key="5">
    <source>
        <dbReference type="EMBL" id="APG14896.1"/>
    </source>
</evidence>
<dbReference type="Gene3D" id="3.90.1300.10">
    <property type="entry name" value="Amidase signature (AS) domain"/>
    <property type="match status" value="1"/>
</dbReference>
<evidence type="ECO:0000256" key="3">
    <source>
        <dbReference type="ARBA" id="ARBA00021874"/>
    </source>
</evidence>
<evidence type="ECO:0000256" key="2">
    <source>
        <dbReference type="ARBA" id="ARBA00009199"/>
    </source>
</evidence>
<dbReference type="EMBL" id="CP017637">
    <property type="protein sequence ID" value="APG14896.1"/>
    <property type="molecule type" value="Genomic_DNA"/>
</dbReference>